<organism evidence="8 9">
    <name type="scientific">Macrococcus epidermidis</name>
    <dbReference type="NCBI Taxonomy" id="1902580"/>
    <lineage>
        <taxon>Bacteria</taxon>
        <taxon>Bacillati</taxon>
        <taxon>Bacillota</taxon>
        <taxon>Bacilli</taxon>
        <taxon>Bacillales</taxon>
        <taxon>Staphylococcaceae</taxon>
        <taxon>Macrococcus</taxon>
    </lineage>
</organism>
<dbReference type="PROSITE" id="PS01047">
    <property type="entry name" value="HMA_1"/>
    <property type="match status" value="1"/>
</dbReference>
<dbReference type="CDD" id="cd00371">
    <property type="entry name" value="HMA"/>
    <property type="match status" value="1"/>
</dbReference>
<name>A0A327ZRT8_9STAP</name>
<dbReference type="RefSeq" id="WP_111717237.1">
    <property type="nucleotide sequence ID" value="NZ_JBHSSR010000010.1"/>
</dbReference>
<dbReference type="GO" id="GO:0005737">
    <property type="term" value="C:cytoplasm"/>
    <property type="evidence" value="ECO:0007669"/>
    <property type="project" value="UniProtKB-SubCell"/>
</dbReference>
<evidence type="ECO:0000313" key="9">
    <source>
        <dbReference type="Proteomes" id="UP000249808"/>
    </source>
</evidence>
<comment type="subcellular location">
    <subcellularLocation>
        <location evidence="1">Cytoplasm</location>
    </subcellularLocation>
</comment>
<dbReference type="FunFam" id="3.30.70.100:FF:000001">
    <property type="entry name" value="ATPase copper transporting beta"/>
    <property type="match status" value="1"/>
</dbReference>
<proteinExistence type="predicted"/>
<feature type="domain" description="HMA" evidence="7">
    <location>
        <begin position="1"/>
        <end position="66"/>
    </location>
</feature>
<dbReference type="AlphaFoldDB" id="A0A327ZRT8"/>
<keyword evidence="2" id="KW-0963">Cytoplasm</keyword>
<dbReference type="Pfam" id="PF00403">
    <property type="entry name" value="HMA"/>
    <property type="match status" value="1"/>
</dbReference>
<dbReference type="Proteomes" id="UP000249808">
    <property type="component" value="Unassembled WGS sequence"/>
</dbReference>
<evidence type="ECO:0000256" key="5">
    <source>
        <dbReference type="ARBA" id="ARBA00023186"/>
    </source>
</evidence>
<accession>A0A327ZRT8</accession>
<dbReference type="NCBIfam" id="NF033795">
    <property type="entry name" value="chaper_CopZ_Bs"/>
    <property type="match status" value="1"/>
</dbReference>
<dbReference type="GO" id="GO:0005507">
    <property type="term" value="F:copper ion binding"/>
    <property type="evidence" value="ECO:0007669"/>
    <property type="project" value="InterPro"/>
</dbReference>
<dbReference type="PRINTS" id="PR00944">
    <property type="entry name" value="CUEXPORT"/>
</dbReference>
<keyword evidence="5" id="KW-0143">Chaperone</keyword>
<dbReference type="NCBIfam" id="TIGR00003">
    <property type="entry name" value="copper ion binding protein"/>
    <property type="match status" value="1"/>
</dbReference>
<evidence type="ECO:0000256" key="6">
    <source>
        <dbReference type="ARBA" id="ARBA00025138"/>
    </source>
</evidence>
<dbReference type="InterPro" id="IPR017969">
    <property type="entry name" value="Heavy-metal-associated_CS"/>
</dbReference>
<dbReference type="InterPro" id="IPR006122">
    <property type="entry name" value="HMA_Cu_ion-bd"/>
</dbReference>
<evidence type="ECO:0000256" key="1">
    <source>
        <dbReference type="ARBA" id="ARBA00004496"/>
    </source>
</evidence>
<keyword evidence="9" id="KW-1185">Reference proteome</keyword>
<keyword evidence="3" id="KW-0479">Metal-binding</keyword>
<evidence type="ECO:0000256" key="2">
    <source>
        <dbReference type="ARBA" id="ARBA00022490"/>
    </source>
</evidence>
<dbReference type="Gene3D" id="3.30.70.100">
    <property type="match status" value="1"/>
</dbReference>
<evidence type="ECO:0000259" key="7">
    <source>
        <dbReference type="PROSITE" id="PS50846"/>
    </source>
</evidence>
<dbReference type="InterPro" id="IPR000428">
    <property type="entry name" value="Cu-bd"/>
</dbReference>
<dbReference type="EMBL" id="PZJH01000009">
    <property type="protein sequence ID" value="RAK43768.1"/>
    <property type="molecule type" value="Genomic_DNA"/>
</dbReference>
<protein>
    <recommendedName>
        <fullName evidence="7">HMA domain-containing protein</fullName>
    </recommendedName>
</protein>
<dbReference type="SUPFAM" id="SSF55008">
    <property type="entry name" value="HMA, heavy metal-associated domain"/>
    <property type="match status" value="1"/>
</dbReference>
<dbReference type="InterPro" id="IPR006121">
    <property type="entry name" value="HMA_dom"/>
</dbReference>
<gene>
    <name evidence="8" type="ORF">BHU61_12135</name>
</gene>
<sequence>METILKVEGMTCLHCKEAVEGAVNKLDGVKTAAVDLEAANVTVDHEESVTVETMKEAIEDQGYDVVK</sequence>
<evidence type="ECO:0000256" key="3">
    <source>
        <dbReference type="ARBA" id="ARBA00022723"/>
    </source>
</evidence>
<dbReference type="GO" id="GO:0006825">
    <property type="term" value="P:copper ion transport"/>
    <property type="evidence" value="ECO:0007669"/>
    <property type="project" value="InterPro"/>
</dbReference>
<dbReference type="InterPro" id="IPR036163">
    <property type="entry name" value="HMA_dom_sf"/>
</dbReference>
<reference evidence="8 9" key="1">
    <citation type="journal article" date="2018" name="Front. Microbiol.">
        <title>Description and Comparative Genomics of Macrococcus caseolyticus subsp. hominis subsp. nov., Macrococcus goetzii sp. nov., Macrococcus epidermidis sp. nov., and Macrococcus bohemicus sp. nov., Novel Macrococci From Human Clinical Material With Virulence Potential and Suspected Uptake of Foreign DNA by Natural Transformation.</title>
        <authorList>
            <person name="Maslanova I."/>
            <person name="Wertheimer Z."/>
            <person name="Sedlacek I."/>
            <person name="Svec P."/>
            <person name="Indrakova A."/>
            <person name="Kovarovic V."/>
            <person name="Schumann P."/>
            <person name="Sproer C."/>
            <person name="Kralova S."/>
            <person name="Sedo O."/>
            <person name="Kristofova L."/>
            <person name="Vrbovska V."/>
            <person name="Fuzik T."/>
            <person name="Petras P."/>
            <person name="Zdrahal Z."/>
            <person name="Ruzickova V."/>
            <person name="Doskar J."/>
            <person name="Pantucek R."/>
        </authorList>
    </citation>
    <scope>NUCLEOTIDE SEQUENCE [LARGE SCALE GENOMIC DNA]</scope>
    <source>
        <strain evidence="8 9">01/688</strain>
    </source>
</reference>
<evidence type="ECO:0000313" key="8">
    <source>
        <dbReference type="EMBL" id="RAK43768.1"/>
    </source>
</evidence>
<dbReference type="InterPro" id="IPR049740">
    <property type="entry name" value="CopZ"/>
</dbReference>
<comment type="caution">
    <text evidence="8">The sequence shown here is derived from an EMBL/GenBank/DDBJ whole genome shotgun (WGS) entry which is preliminary data.</text>
</comment>
<evidence type="ECO:0000256" key="4">
    <source>
        <dbReference type="ARBA" id="ARBA00023008"/>
    </source>
</evidence>
<keyword evidence="4" id="KW-0186">Copper</keyword>
<comment type="function">
    <text evidence="6">Chaperone that serves for the intracellular sequestration and transport of Cu(+). Delivers Cu(+) to the copper-exporting P-type ATPase A (CopA).</text>
</comment>
<dbReference type="PROSITE" id="PS50846">
    <property type="entry name" value="HMA_2"/>
    <property type="match status" value="1"/>
</dbReference>